<dbReference type="OrthoDB" id="145878at2157"/>
<keyword evidence="4" id="KW-1185">Reference proteome</keyword>
<comment type="caution">
    <text evidence="3">The sequence shown here is derived from an EMBL/GenBank/DDBJ whole genome shotgun (WGS) entry which is preliminary data.</text>
</comment>
<feature type="domain" description="Pyrrolo-quinoline quinone repeat" evidence="2">
    <location>
        <begin position="80"/>
        <end position="223"/>
    </location>
</feature>
<dbReference type="RefSeq" id="WP_114449393.1">
    <property type="nucleotide sequence ID" value="NZ_QPHM01000001.1"/>
</dbReference>
<dbReference type="InterPro" id="IPR006311">
    <property type="entry name" value="TAT_signal"/>
</dbReference>
<proteinExistence type="predicted"/>
<dbReference type="InterPro" id="IPR015943">
    <property type="entry name" value="WD40/YVTN_repeat-like_dom_sf"/>
</dbReference>
<dbReference type="InterPro" id="IPR018391">
    <property type="entry name" value="PQQ_b-propeller_rpt"/>
</dbReference>
<dbReference type="Pfam" id="PF13360">
    <property type="entry name" value="PQQ_2"/>
    <property type="match status" value="1"/>
</dbReference>
<evidence type="ECO:0000256" key="1">
    <source>
        <dbReference type="SAM" id="MobiDB-lite"/>
    </source>
</evidence>
<dbReference type="PANTHER" id="PTHR34512:SF30">
    <property type="entry name" value="OUTER MEMBRANE PROTEIN ASSEMBLY FACTOR BAMB"/>
    <property type="match status" value="1"/>
</dbReference>
<dbReference type="PROSITE" id="PS51257">
    <property type="entry name" value="PROKAR_LIPOPROTEIN"/>
    <property type="match status" value="1"/>
</dbReference>
<dbReference type="SUPFAM" id="SSF50998">
    <property type="entry name" value="Quinoprotein alcohol dehydrogenase-like"/>
    <property type="match status" value="1"/>
</dbReference>
<evidence type="ECO:0000313" key="4">
    <source>
        <dbReference type="Proteomes" id="UP000252189"/>
    </source>
</evidence>
<dbReference type="InterPro" id="IPR002372">
    <property type="entry name" value="PQQ_rpt_dom"/>
</dbReference>
<accession>A0A368NE26</accession>
<dbReference type="Proteomes" id="UP000252189">
    <property type="component" value="Unassembled WGS sequence"/>
</dbReference>
<gene>
    <name evidence="3" type="ORF">DU504_11325</name>
</gene>
<organism evidence="3 4">
    <name type="scientific">Haloplanus salinus</name>
    <dbReference type="NCBI Taxonomy" id="1126245"/>
    <lineage>
        <taxon>Archaea</taxon>
        <taxon>Methanobacteriati</taxon>
        <taxon>Methanobacteriota</taxon>
        <taxon>Stenosarchaea group</taxon>
        <taxon>Halobacteria</taxon>
        <taxon>Halobacteriales</taxon>
        <taxon>Haloferacaceae</taxon>
        <taxon>Haloplanus</taxon>
    </lineage>
</organism>
<dbReference type="InterPro" id="IPR011047">
    <property type="entry name" value="Quinoprotein_ADH-like_sf"/>
</dbReference>
<name>A0A368NE26_9EURY</name>
<evidence type="ECO:0000313" key="3">
    <source>
        <dbReference type="EMBL" id="RCU47834.1"/>
    </source>
</evidence>
<dbReference type="AlphaFoldDB" id="A0A368NE26"/>
<dbReference type="Gene3D" id="2.130.10.10">
    <property type="entry name" value="YVTN repeat-like/Quinoprotein amine dehydrogenase"/>
    <property type="match status" value="2"/>
</dbReference>
<dbReference type="PROSITE" id="PS51318">
    <property type="entry name" value="TAT"/>
    <property type="match status" value="1"/>
</dbReference>
<dbReference type="EMBL" id="QPHM01000001">
    <property type="protein sequence ID" value="RCU47834.1"/>
    <property type="molecule type" value="Genomic_DNA"/>
</dbReference>
<reference evidence="3 4" key="1">
    <citation type="submission" date="2018-07" db="EMBL/GenBank/DDBJ databases">
        <title>Genome sequences of Haloplanus salinus JCM 18368T.</title>
        <authorList>
            <person name="Kim Y.B."/>
            <person name="Roh S.W."/>
        </authorList>
    </citation>
    <scope>NUCLEOTIDE SEQUENCE [LARGE SCALE GENOMIC DNA]</scope>
    <source>
        <strain evidence="3 4">JCM 18368</strain>
    </source>
</reference>
<dbReference type="SMART" id="SM00564">
    <property type="entry name" value="PQQ"/>
    <property type="match status" value="4"/>
</dbReference>
<dbReference type="PANTHER" id="PTHR34512">
    <property type="entry name" value="CELL SURFACE PROTEIN"/>
    <property type="match status" value="1"/>
</dbReference>
<evidence type="ECO:0000259" key="2">
    <source>
        <dbReference type="Pfam" id="PF13360"/>
    </source>
</evidence>
<protein>
    <submittedName>
        <fullName evidence="3">Quinohemoprotein alcohol dehydrogenase</fullName>
    </submittedName>
</protein>
<feature type="region of interest" description="Disordered" evidence="1">
    <location>
        <begin position="51"/>
        <end position="80"/>
    </location>
</feature>
<sequence length="409" mass="41546">MPSITRRTLLGTLAAGAAVGVAGCSSSCPDGDPPEPSVLVDDIASGAFETLPDGSWPQPRFDAANTGHAPVQPPTDSPTLRWRTTLPAPSVDGIGAGASSPTVADGRVYVTTAEGAVALSLRDGTERWRHETAPATTDPTVGYDDELAPPVVADGRVYLAAADGLVALHADDGTVAWRATDAAATGVPTAHGDGLFVPTADGLAELAAGDGSRRWIADVEATRPAVADGTVVAGDGETVALDAASGDRLWSASVRAEFHPVVADGTVFLGTDGRLVGLGLDDGRERWAIDRGGGRTFSAPVVTPETAYTVERPGEAGDATFALGRDGDGTPEPRWCSYVGDGAVTAAAGGHAFALRSGATDRRLVTFTERFGEATWGYATADRTLPPAVLDGGVVIVTRRGTVAAVGGA</sequence>